<feature type="transmembrane region" description="Helical" evidence="1">
    <location>
        <begin position="12"/>
        <end position="40"/>
    </location>
</feature>
<gene>
    <name evidence="2" type="ORF">RAN89_00545</name>
</gene>
<proteinExistence type="predicted"/>
<evidence type="ECO:0000313" key="2">
    <source>
        <dbReference type="EMBL" id="WNO04951.1"/>
    </source>
</evidence>
<organism evidence="2 3">
    <name type="scientific">Rhodoferax mekongensis</name>
    <dbReference type="NCBI Taxonomy" id="3068341"/>
    <lineage>
        <taxon>Bacteria</taxon>
        <taxon>Pseudomonadati</taxon>
        <taxon>Pseudomonadota</taxon>
        <taxon>Betaproteobacteria</taxon>
        <taxon>Burkholderiales</taxon>
        <taxon>Comamonadaceae</taxon>
        <taxon>Rhodoferax</taxon>
    </lineage>
</organism>
<dbReference type="EMBL" id="CP132507">
    <property type="protein sequence ID" value="WNO04951.1"/>
    <property type="molecule type" value="Genomic_DNA"/>
</dbReference>
<keyword evidence="1" id="KW-1133">Transmembrane helix</keyword>
<evidence type="ECO:0000313" key="3">
    <source>
        <dbReference type="Proteomes" id="UP001302257"/>
    </source>
</evidence>
<sequence length="113" mass="12137">MNLVSAIFRFALKLVLIAAAAVFALSLIFVALLSLVWVLLKALLTGRKPAFVTTFQRFNQARQQFKRGGFGAASPSGVGGFGYSASAADVVDVQAHEVRNDQALPYGPNTDRH</sequence>
<dbReference type="Proteomes" id="UP001302257">
    <property type="component" value="Chromosome"/>
</dbReference>
<protein>
    <recommendedName>
        <fullName evidence="4">DUF4834 domain-containing protein</fullName>
    </recommendedName>
</protein>
<evidence type="ECO:0008006" key="4">
    <source>
        <dbReference type="Google" id="ProtNLM"/>
    </source>
</evidence>
<dbReference type="RefSeq" id="WP_313867767.1">
    <property type="nucleotide sequence ID" value="NZ_CP132507.1"/>
</dbReference>
<keyword evidence="1" id="KW-0472">Membrane</keyword>
<reference evidence="2 3" key="1">
    <citation type="submission" date="2023-08" db="EMBL/GenBank/DDBJ databases">
        <title>Rhodoferax potami sp. nov. and Rhodoferax mekongensis sp. nov., isolated from the Mekong River in Thailand.</title>
        <authorList>
            <person name="Kitikhun S."/>
            <person name="Charoenyingcharoen P."/>
            <person name="Siriarchawattana P."/>
            <person name="Likhitrattanapisal S."/>
            <person name="Nilsakha T."/>
            <person name="Chanpet A."/>
            <person name="Rattanawaree P."/>
            <person name="Ingsriswang S."/>
        </authorList>
    </citation>
    <scope>NUCLEOTIDE SEQUENCE [LARGE SCALE GENOMIC DNA]</scope>
    <source>
        <strain evidence="2 3">TBRC 17307</strain>
    </source>
</reference>
<accession>A0ABZ0B0P0</accession>
<keyword evidence="3" id="KW-1185">Reference proteome</keyword>
<keyword evidence="1" id="KW-0812">Transmembrane</keyword>
<name>A0ABZ0B0P0_9BURK</name>
<evidence type="ECO:0000256" key="1">
    <source>
        <dbReference type="SAM" id="Phobius"/>
    </source>
</evidence>